<dbReference type="SUPFAM" id="SSF64518">
    <property type="entry name" value="Phase 1 flagellin"/>
    <property type="match status" value="1"/>
</dbReference>
<comment type="subcellular location">
    <subcellularLocation>
        <location evidence="1">Bacterial flagellum</location>
    </subcellularLocation>
    <subcellularLocation>
        <location evidence="2">Secreted</location>
    </subcellularLocation>
</comment>
<gene>
    <name evidence="10" type="ORF">SYK_13450</name>
</gene>
<keyword evidence="10" id="KW-0966">Cell projection</keyword>
<reference evidence="10 11" key="1">
    <citation type="submission" date="2022-08" db="EMBL/GenBank/DDBJ databases">
        <title>Genome Sequence of the sulphate-reducing bacterium, Pseudodesulfovibrio sp. SYK.</title>
        <authorList>
            <person name="Kondo R."/>
            <person name="Kataoka T."/>
        </authorList>
    </citation>
    <scope>NUCLEOTIDE SEQUENCE [LARGE SCALE GENOMIC DNA]</scope>
    <source>
        <strain evidence="10 11">SYK</strain>
    </source>
</reference>
<dbReference type="InterPro" id="IPR002371">
    <property type="entry name" value="FlgK"/>
</dbReference>
<evidence type="ECO:0000256" key="4">
    <source>
        <dbReference type="ARBA" id="ARBA00016244"/>
    </source>
</evidence>
<evidence type="ECO:0000256" key="5">
    <source>
        <dbReference type="ARBA" id="ARBA00022525"/>
    </source>
</evidence>
<dbReference type="RefSeq" id="WP_281762854.1">
    <property type="nucleotide sequence ID" value="NZ_AP026709.1"/>
</dbReference>
<keyword evidence="11" id="KW-1185">Reference proteome</keyword>
<dbReference type="Pfam" id="PF00460">
    <property type="entry name" value="Flg_bb_rod"/>
    <property type="match status" value="1"/>
</dbReference>
<dbReference type="Proteomes" id="UP001317742">
    <property type="component" value="Chromosome"/>
</dbReference>
<evidence type="ECO:0000259" key="7">
    <source>
        <dbReference type="Pfam" id="PF00460"/>
    </source>
</evidence>
<keyword evidence="10" id="KW-0282">Flagellum</keyword>
<feature type="domain" description="Flagellar hook-associated protein FlgK helical" evidence="9">
    <location>
        <begin position="94"/>
        <end position="245"/>
    </location>
</feature>
<feature type="domain" description="Flagellar basal-body/hook protein C-terminal" evidence="8">
    <location>
        <begin position="630"/>
        <end position="669"/>
    </location>
</feature>
<evidence type="ECO:0000259" key="9">
    <source>
        <dbReference type="Pfam" id="PF22638"/>
    </source>
</evidence>
<organism evidence="10 11">
    <name type="scientific">Pseudodesulfovibrio nedwellii</name>
    <dbReference type="NCBI Taxonomy" id="2973072"/>
    <lineage>
        <taxon>Bacteria</taxon>
        <taxon>Pseudomonadati</taxon>
        <taxon>Thermodesulfobacteriota</taxon>
        <taxon>Desulfovibrionia</taxon>
        <taxon>Desulfovibrionales</taxon>
        <taxon>Desulfovibrionaceae</taxon>
    </lineage>
</organism>
<dbReference type="Pfam" id="PF06429">
    <property type="entry name" value="Flg_bbr_C"/>
    <property type="match status" value="1"/>
</dbReference>
<accession>A0ABM8AZN1</accession>
<keyword evidence="6" id="KW-0975">Bacterial flagellum</keyword>
<protein>
    <recommendedName>
        <fullName evidence="4">Flagellar hook-associated protein 1</fullName>
    </recommendedName>
</protein>
<dbReference type="PRINTS" id="PR01005">
    <property type="entry name" value="FLGHOOKAP1"/>
</dbReference>
<evidence type="ECO:0000256" key="1">
    <source>
        <dbReference type="ARBA" id="ARBA00004365"/>
    </source>
</evidence>
<dbReference type="InterPro" id="IPR010930">
    <property type="entry name" value="Flg_bb/hook_C_dom"/>
</dbReference>
<evidence type="ECO:0000256" key="6">
    <source>
        <dbReference type="ARBA" id="ARBA00023143"/>
    </source>
</evidence>
<dbReference type="InterPro" id="IPR053927">
    <property type="entry name" value="FlgK_helical"/>
</dbReference>
<evidence type="ECO:0000313" key="11">
    <source>
        <dbReference type="Proteomes" id="UP001317742"/>
    </source>
</evidence>
<feature type="domain" description="Flagellar hook-associated protein FlgK helical" evidence="9">
    <location>
        <begin position="363"/>
        <end position="421"/>
    </location>
</feature>
<feature type="domain" description="Flagellar basal body rod protein N-terminal" evidence="7">
    <location>
        <begin position="13"/>
        <end position="36"/>
    </location>
</feature>
<name>A0ABM8AZN1_9BACT</name>
<proteinExistence type="inferred from homology"/>
<evidence type="ECO:0000313" key="10">
    <source>
        <dbReference type="EMBL" id="BDQ36985.1"/>
    </source>
</evidence>
<sequence length="670" mass="70686">MINNLYNIGLKSLQNAQVSIDNASNNIANADTPGYQQTEAVYETGDSITIQGLTIGTGADVVAIQSAFDEFVEAQYLDASADLACQNAAYQYLYQLDSLLNQTDGGLSTSLDDFFLAWNDLSTDPDSLSAREALLGETQTLIYGLNSTAEQLEGVEESINTEIQSEISEANQLIEDIALSNAAIAANPNDLQAIAERDQMIRNLDAIIGVNALYKSNGEVTIMTEEGYTMVDGTETHSLVYGDPNATTSLIRDSDYDGTIDFSGSSSEELLLEFVSTGPDGTAEFKVSTDGGKTWLEDENGDTMLYTAGDENSPVEIEGVEIWFEGGTADHATGDRYAITPKSGLYWETSDGSLQNITPMTDAAGQEVSGRTSGGSLAGLYTARDDTVVPTLDALDDIANALIWEVNAEHAQGAGLEHHTGLTGSYSMEDSSALLSNSGLAYADNIQAGELELVTYNADGTVSTSAVISVDPATDSMDDIINSINTLYAGELTASVNGDGQLQIAAASDVSFEIAGDSSNLLAATGMNTFFTGSDASTIAIDSYIATDTAHINSGVVGDDGLVSSGNNDVANAIMTLSSENVSVGSITTTLSGALSTLVSDVGSATYSTELKLTYAQTSAQYLYDQQASVSEVNVDEELLDLTKYQQQYQAAAEIISVTRTMMDTILDMV</sequence>
<keyword evidence="10" id="KW-0969">Cilium</keyword>
<evidence type="ECO:0000256" key="3">
    <source>
        <dbReference type="ARBA" id="ARBA00009677"/>
    </source>
</evidence>
<keyword evidence="5" id="KW-0964">Secreted</keyword>
<dbReference type="PANTHER" id="PTHR30033:SF1">
    <property type="entry name" value="FLAGELLAR HOOK-ASSOCIATED PROTEIN 1"/>
    <property type="match status" value="1"/>
</dbReference>
<evidence type="ECO:0000256" key="2">
    <source>
        <dbReference type="ARBA" id="ARBA00004613"/>
    </source>
</evidence>
<dbReference type="Pfam" id="PF22638">
    <property type="entry name" value="FlgK_D1"/>
    <property type="match status" value="2"/>
</dbReference>
<dbReference type="PANTHER" id="PTHR30033">
    <property type="entry name" value="FLAGELLAR HOOK-ASSOCIATED PROTEIN 1"/>
    <property type="match status" value="1"/>
</dbReference>
<comment type="similarity">
    <text evidence="3">Belongs to the flagella basal body rod proteins family.</text>
</comment>
<dbReference type="EMBL" id="AP026709">
    <property type="protein sequence ID" value="BDQ36985.1"/>
    <property type="molecule type" value="Genomic_DNA"/>
</dbReference>
<evidence type="ECO:0000259" key="8">
    <source>
        <dbReference type="Pfam" id="PF06429"/>
    </source>
</evidence>
<dbReference type="NCBIfam" id="TIGR02492">
    <property type="entry name" value="flgK_ends"/>
    <property type="match status" value="1"/>
</dbReference>
<dbReference type="InterPro" id="IPR001444">
    <property type="entry name" value="Flag_bb_rod_N"/>
</dbReference>